<protein>
    <submittedName>
        <fullName evidence="5">Fatty-acid--CoA ligase FadD21</fullName>
    </submittedName>
</protein>
<dbReference type="InterPro" id="IPR020845">
    <property type="entry name" value="AMP-binding_CS"/>
</dbReference>
<dbReference type="SUPFAM" id="SSF56801">
    <property type="entry name" value="Acetyl-CoA synthetase-like"/>
    <property type="match status" value="1"/>
</dbReference>
<dbReference type="SUPFAM" id="SSF51161">
    <property type="entry name" value="Trimeric LpxA-like enzymes"/>
    <property type="match status" value="1"/>
</dbReference>
<evidence type="ECO:0000313" key="6">
    <source>
        <dbReference type="Proteomes" id="UP001153069"/>
    </source>
</evidence>
<dbReference type="Proteomes" id="UP001153069">
    <property type="component" value="Unassembled WGS sequence"/>
</dbReference>
<feature type="transmembrane region" description="Helical" evidence="2">
    <location>
        <begin position="1213"/>
        <end position="1235"/>
    </location>
</feature>
<feature type="transmembrane region" description="Helical" evidence="2">
    <location>
        <begin position="1180"/>
        <end position="1201"/>
    </location>
</feature>
<keyword evidence="2" id="KW-0812">Transmembrane</keyword>
<evidence type="ECO:0000256" key="1">
    <source>
        <dbReference type="SAM" id="MobiDB-lite"/>
    </source>
</evidence>
<feature type="transmembrane region" description="Helical" evidence="2">
    <location>
        <begin position="930"/>
        <end position="954"/>
    </location>
</feature>
<organism evidence="5 6">
    <name type="scientific">Seminavis robusta</name>
    <dbReference type="NCBI Taxonomy" id="568900"/>
    <lineage>
        <taxon>Eukaryota</taxon>
        <taxon>Sar</taxon>
        <taxon>Stramenopiles</taxon>
        <taxon>Ochrophyta</taxon>
        <taxon>Bacillariophyta</taxon>
        <taxon>Bacillariophyceae</taxon>
        <taxon>Bacillariophycidae</taxon>
        <taxon>Naviculales</taxon>
        <taxon>Naviculaceae</taxon>
        <taxon>Seminavis</taxon>
    </lineage>
</organism>
<gene>
    <name evidence="5" type="ORF">SEMRO_2103_G314670.1</name>
</gene>
<dbReference type="Gene3D" id="3.30.300.30">
    <property type="match status" value="2"/>
</dbReference>
<dbReference type="InterPro" id="IPR000873">
    <property type="entry name" value="AMP-dep_synth/lig_dom"/>
</dbReference>
<dbReference type="Gene3D" id="1.10.1200.10">
    <property type="entry name" value="ACP-like"/>
    <property type="match status" value="1"/>
</dbReference>
<feature type="domain" description="Carrier" evidence="4">
    <location>
        <begin position="594"/>
        <end position="656"/>
    </location>
</feature>
<dbReference type="SUPFAM" id="SSF47336">
    <property type="entry name" value="ACP-like"/>
    <property type="match status" value="1"/>
</dbReference>
<dbReference type="InterPro" id="IPR045851">
    <property type="entry name" value="AMP-bd_C_sf"/>
</dbReference>
<name>A0A9N8EW90_9STRA</name>
<dbReference type="InterPro" id="IPR042099">
    <property type="entry name" value="ANL_N_sf"/>
</dbReference>
<feature type="transmembrane region" description="Helical" evidence="2">
    <location>
        <begin position="728"/>
        <end position="751"/>
    </location>
</feature>
<accession>A0A9N8EW90</accession>
<feature type="transmembrane region" description="Helical" evidence="2">
    <location>
        <begin position="1139"/>
        <end position="1160"/>
    </location>
</feature>
<evidence type="ECO:0000256" key="2">
    <source>
        <dbReference type="SAM" id="Phobius"/>
    </source>
</evidence>
<proteinExistence type="predicted"/>
<feature type="domain" description="AMP-dependent synthetase/ligase" evidence="3">
    <location>
        <begin position="36"/>
        <end position="426"/>
    </location>
</feature>
<dbReference type="Gene3D" id="3.40.50.12780">
    <property type="entry name" value="N-terminal domain of ligase-like"/>
    <property type="match status" value="1"/>
</dbReference>
<keyword evidence="2" id="KW-0472">Membrane</keyword>
<dbReference type="InterPro" id="IPR011004">
    <property type="entry name" value="Trimer_LpxA-like_sf"/>
</dbReference>
<dbReference type="PROSITE" id="PS00455">
    <property type="entry name" value="AMP_BINDING"/>
    <property type="match status" value="1"/>
</dbReference>
<dbReference type="InterPro" id="IPR036736">
    <property type="entry name" value="ACP-like_sf"/>
</dbReference>
<keyword evidence="2" id="KW-1133">Transmembrane helix</keyword>
<dbReference type="InterPro" id="IPR009081">
    <property type="entry name" value="PP-bd_ACP"/>
</dbReference>
<keyword evidence="5" id="KW-0436">Ligase</keyword>
<feature type="transmembrane region" description="Helical" evidence="2">
    <location>
        <begin position="683"/>
        <end position="708"/>
    </location>
</feature>
<dbReference type="Pfam" id="PF00501">
    <property type="entry name" value="AMP-binding"/>
    <property type="match status" value="1"/>
</dbReference>
<sequence>MDTPRDDGKPFLEMARDVVEAKREELFATWYDQKGKATNDHTFGSLWDEAGLIAYYLRNHWDVRKGHKVVLVYTPGLHFFAAFLGCLRCGVTAVLVYPPAPPLKKSLAKLNAVIEDCKPVAILTDKTILALKTLDQLTVLSPSKHDWPKLKYRRTDGLKGAWFSAKKVFIEDEIGSDHLAFLQYTSGSTSLPKAVMVTHGNIAANVRLLLDGSKQGRLEAGEDLNTNNTGASWLPAYHDLGLIYASIKPFIGGWRMHFMSPLTFIKNPLLWIEIISKNRVKWSVAPNFAYELVARKFLEAKARGEEPIPDLDLSSINCLANCAEPISKEIHAKFGDCFRDYGLGETWFCAGYGLAENVVGVSWQHEFRVSSTRSHDTSQFVAVGSRATFHSSIDIRIVDPQTNSEVDDGATGELWVSGPSVAAGYLNKPEVSEKAFKAKLLRARDGSSHDSNRNFLRTGDLAFIQDDYLFICGRIKDVIIINGVNYYPQDVEALTQEASAAVRPGCVAAFPPGESAGQDGIQVVFERSIPKTTSGKIQRRRTRQQLQHTSLRPLYSLTSNDDDGRKATLDADTETSESVTRPSEGLRELTPDEKVDTIFQSVLGEDFDAKASWESNGLSSLLSVELSNKLSANFPVSVPPDFQDKYATPAAFKEFLLRRSSGAFFPVVLPHLKSRGSMFAQPIPWLLSTALQAAGIAFVLLLLSVSTVPAYHFVVALNRSETTALKMLYPLAFAIWHLSFSLLVILTKWIVIGRYSATKVAVPSVRFLQWWLFDRLIDVWEYATGKFVLNTPLIWVFYKVLGVDMPVSVKVSGFLREFDLISIGQSVAIEHDVHCRKFGPWEEFGGCGTVTPTLRFRPIEIEDHSTIRGHLGLGSVVGEAARVERLAAVPEGSQIPDGVVAEGSPAYQSTETAPRNTNSPYFHLIGLAKVVWIFLELFLSALFGLMGVMLWSLIDIPVLASWRYVPILRFVFVVAIATISGLLCCILLKWTLIGRRRADQHTSERQKLSYWMVDYHYNLHLIFFSLVAEGALIVNLYLLALGLDIDHSKVRPQNFQPSKVDLISVKRSFLSTDAFDIGSGRALPISIEDCNVGHSVILQHGTKVVSTEIPPFTRVTKDVVGVAKERSEDERLASACERLWVDLAVAPVILVIMMSFVPTFEFFRRVEFNSILSFPVTKLALALAVHGVTWYLLAVLLHRVMYIKKDTPWSKTLYSVVFVFSAHFWEPSFSCLLWGTPFANLALRGLGCTINGGPLWFFGKRIYDAPLVSINGPTIVDSSWLNGHSVVRGKIELGPCHVGGVLHERTVCLAHTYLEAKEMGPFHFVAPTAAPPGGDIV</sequence>
<comment type="caution">
    <text evidence="5">The sequence shown here is derived from an EMBL/GenBank/DDBJ whole genome shotgun (WGS) entry which is preliminary data.</text>
</comment>
<feature type="transmembrane region" description="Helical" evidence="2">
    <location>
        <begin position="966"/>
        <end position="988"/>
    </location>
</feature>
<evidence type="ECO:0000259" key="4">
    <source>
        <dbReference type="Pfam" id="PF00550"/>
    </source>
</evidence>
<evidence type="ECO:0000313" key="5">
    <source>
        <dbReference type="EMBL" id="CAB9527913.1"/>
    </source>
</evidence>
<reference evidence="5" key="1">
    <citation type="submission" date="2020-06" db="EMBL/GenBank/DDBJ databases">
        <authorList>
            <consortium name="Plant Systems Biology data submission"/>
        </authorList>
    </citation>
    <scope>NUCLEOTIDE SEQUENCE</scope>
    <source>
        <strain evidence="5">D6</strain>
    </source>
</reference>
<evidence type="ECO:0000259" key="3">
    <source>
        <dbReference type="Pfam" id="PF00501"/>
    </source>
</evidence>
<dbReference type="GO" id="GO:0016874">
    <property type="term" value="F:ligase activity"/>
    <property type="evidence" value="ECO:0007669"/>
    <property type="project" value="UniProtKB-KW"/>
</dbReference>
<dbReference type="PANTHER" id="PTHR22754:SF32">
    <property type="entry name" value="DISCO-INTERACTING PROTEIN 2"/>
    <property type="match status" value="1"/>
</dbReference>
<keyword evidence="6" id="KW-1185">Reference proteome</keyword>
<dbReference type="Pfam" id="PF00550">
    <property type="entry name" value="PP-binding"/>
    <property type="match status" value="1"/>
</dbReference>
<feature type="region of interest" description="Disordered" evidence="1">
    <location>
        <begin position="555"/>
        <end position="586"/>
    </location>
</feature>
<dbReference type="PANTHER" id="PTHR22754">
    <property type="entry name" value="DISCO-INTERACTING PROTEIN 2 DIP2 -RELATED"/>
    <property type="match status" value="1"/>
</dbReference>
<dbReference type="EMBL" id="CAICTM010002101">
    <property type="protein sequence ID" value="CAB9527913.1"/>
    <property type="molecule type" value="Genomic_DNA"/>
</dbReference>
<dbReference type="OrthoDB" id="199633at2759"/>